<evidence type="ECO:0000256" key="1">
    <source>
        <dbReference type="SAM" id="MobiDB-lite"/>
    </source>
</evidence>
<dbReference type="RefSeq" id="WP_263997878.1">
    <property type="nucleotide sequence ID" value="NZ_JACKVK010000011.1"/>
</dbReference>
<feature type="region of interest" description="Disordered" evidence="1">
    <location>
        <begin position="1"/>
        <end position="20"/>
    </location>
</feature>
<comment type="caution">
    <text evidence="2">The sequence shown here is derived from an EMBL/GenBank/DDBJ whole genome shotgun (WGS) entry which is preliminary data.</text>
</comment>
<evidence type="ECO:0000313" key="2">
    <source>
        <dbReference type="EMBL" id="MCV7422990.1"/>
    </source>
</evidence>
<dbReference type="AlphaFoldDB" id="A0A9X3BV56"/>
<keyword evidence="3" id="KW-1185">Reference proteome</keyword>
<name>A0A9X3BV56_9MYCO</name>
<evidence type="ECO:0000313" key="3">
    <source>
        <dbReference type="Proteomes" id="UP001141629"/>
    </source>
</evidence>
<reference evidence="2" key="1">
    <citation type="submission" date="2020-07" db="EMBL/GenBank/DDBJ databases">
        <authorList>
            <person name="Pettersson B.M.F."/>
            <person name="Behra P.R.K."/>
            <person name="Ramesh M."/>
            <person name="Das S."/>
            <person name="Dasgupta S."/>
            <person name="Kirsebom L.A."/>
        </authorList>
    </citation>
    <scope>NUCLEOTIDE SEQUENCE</scope>
    <source>
        <strain evidence="2">DSM 44838</strain>
    </source>
</reference>
<dbReference type="EMBL" id="JACKVK010000011">
    <property type="protein sequence ID" value="MCV7422990.1"/>
    <property type="molecule type" value="Genomic_DNA"/>
</dbReference>
<dbReference type="Proteomes" id="UP001141629">
    <property type="component" value="Unassembled WGS sequence"/>
</dbReference>
<sequence>MMQLATKRATATVSPSSDPGEFDILLSNDALDRHGEQLHQKDWRQLPQWVPINVNHSDSVTDVVGSGRPYFDSQGNLRVKGAFADTDAAQHVRALVAGGHVKSVSVEFLRHRDGTRELIGGAFVSLPANPAAQVLSAKAFSDAVRHIVKSGGAEDAFLQAIHDASVHLGAGCLSMDGVDGAADGANKGRGDITDDDEDGDDYDYEEKAALALQLRMKAALRR</sequence>
<gene>
    <name evidence="2" type="ORF">H7K45_20770</name>
</gene>
<reference evidence="2" key="2">
    <citation type="journal article" date="2022" name="BMC Genomics">
        <title>Comparative genome analysis of mycobacteria focusing on tRNA and non-coding RNA.</title>
        <authorList>
            <person name="Behra P.R.K."/>
            <person name="Pettersson B.M.F."/>
            <person name="Ramesh M."/>
            <person name="Das S."/>
            <person name="Dasgupta S."/>
            <person name="Kirsebom L.A."/>
        </authorList>
    </citation>
    <scope>NUCLEOTIDE SEQUENCE</scope>
    <source>
        <strain evidence="2">DSM 44838</strain>
    </source>
</reference>
<organism evidence="2 3">
    <name type="scientific">Mycobacterium yunnanensis</name>
    <dbReference type="NCBI Taxonomy" id="368477"/>
    <lineage>
        <taxon>Bacteria</taxon>
        <taxon>Bacillati</taxon>
        <taxon>Actinomycetota</taxon>
        <taxon>Actinomycetes</taxon>
        <taxon>Mycobacteriales</taxon>
        <taxon>Mycobacteriaceae</taxon>
        <taxon>Mycobacterium</taxon>
    </lineage>
</organism>
<protein>
    <submittedName>
        <fullName evidence="2">Uncharacterized protein</fullName>
    </submittedName>
</protein>
<proteinExistence type="predicted"/>
<accession>A0A9X3BV56</accession>